<feature type="domain" description="AP2/ERF" evidence="4">
    <location>
        <begin position="74"/>
        <end position="126"/>
    </location>
</feature>
<evidence type="ECO:0000256" key="3">
    <source>
        <dbReference type="ARBA" id="ARBA00023163"/>
    </source>
</evidence>
<name>A0A4S5CPJ5_AERVE</name>
<evidence type="ECO:0000313" key="6">
    <source>
        <dbReference type="Proteomes" id="UP000309618"/>
    </source>
</evidence>
<keyword evidence="1" id="KW-0805">Transcription regulation</keyword>
<dbReference type="Proteomes" id="UP000309618">
    <property type="component" value="Unassembled WGS sequence"/>
</dbReference>
<protein>
    <submittedName>
        <fullName evidence="5">AP2 domain-containing protein</fullName>
    </submittedName>
</protein>
<accession>A0A4S5CPJ5</accession>
<evidence type="ECO:0000256" key="1">
    <source>
        <dbReference type="ARBA" id="ARBA00023015"/>
    </source>
</evidence>
<evidence type="ECO:0000259" key="4">
    <source>
        <dbReference type="Pfam" id="PF00847"/>
    </source>
</evidence>
<organism evidence="5 6">
    <name type="scientific">Aeromonas veronii</name>
    <dbReference type="NCBI Taxonomy" id="654"/>
    <lineage>
        <taxon>Bacteria</taxon>
        <taxon>Pseudomonadati</taxon>
        <taxon>Pseudomonadota</taxon>
        <taxon>Gammaproteobacteria</taxon>
        <taxon>Aeromonadales</taxon>
        <taxon>Aeromonadaceae</taxon>
        <taxon>Aeromonas</taxon>
    </lineage>
</organism>
<sequence>MSPFGKYISLTGTTLMVRVPGDRQRNYPIRHARAAMAARDAIAASFGLTVTLQNERGRKTRRANKSKLSIGLPSGVSFCESHQAFGVVWREGPVGSRTTRFKSFSISTYGTEAQARRLAIEWRAHMEVLHYDDVKNKPVDV</sequence>
<keyword evidence="3" id="KW-0804">Transcription</keyword>
<dbReference type="AlphaFoldDB" id="A0A4S5CPJ5"/>
<dbReference type="GO" id="GO:0003677">
    <property type="term" value="F:DNA binding"/>
    <property type="evidence" value="ECO:0007669"/>
    <property type="project" value="UniProtKB-KW"/>
</dbReference>
<keyword evidence="2" id="KW-0238">DNA-binding</keyword>
<proteinExistence type="predicted"/>
<dbReference type="RefSeq" id="WP_136501928.1">
    <property type="nucleotide sequence ID" value="NZ_SSUX01000008.1"/>
</dbReference>
<dbReference type="EMBL" id="SSUX01000008">
    <property type="protein sequence ID" value="THJ45106.1"/>
    <property type="molecule type" value="Genomic_DNA"/>
</dbReference>
<gene>
    <name evidence="5" type="ORF">E8Q35_13065</name>
</gene>
<dbReference type="Gene3D" id="1.20.5.2050">
    <property type="match status" value="1"/>
</dbReference>
<reference evidence="5 6" key="1">
    <citation type="submission" date="2019-04" db="EMBL/GenBank/DDBJ databases">
        <title>Comparative genomics of Aeromonas veronii strains pathogenic to fish.</title>
        <authorList>
            <person name="Cascarano M.C."/>
            <person name="Smyrli M."/>
            <person name="Katharios P."/>
        </authorList>
    </citation>
    <scope>NUCLEOTIDE SEQUENCE [LARGE SCALE GENOMIC DNA]</scope>
    <source>
        <strain evidence="5 6">XU1</strain>
    </source>
</reference>
<evidence type="ECO:0000313" key="5">
    <source>
        <dbReference type="EMBL" id="THJ45106.1"/>
    </source>
</evidence>
<dbReference type="GO" id="GO:0003700">
    <property type="term" value="F:DNA-binding transcription factor activity"/>
    <property type="evidence" value="ECO:0007669"/>
    <property type="project" value="InterPro"/>
</dbReference>
<dbReference type="Pfam" id="PF00847">
    <property type="entry name" value="AP2"/>
    <property type="match status" value="1"/>
</dbReference>
<dbReference type="InterPro" id="IPR001471">
    <property type="entry name" value="AP2/ERF_dom"/>
</dbReference>
<evidence type="ECO:0000256" key="2">
    <source>
        <dbReference type="ARBA" id="ARBA00023125"/>
    </source>
</evidence>
<comment type="caution">
    <text evidence="5">The sequence shown here is derived from an EMBL/GenBank/DDBJ whole genome shotgun (WGS) entry which is preliminary data.</text>
</comment>